<evidence type="ECO:0000313" key="1">
    <source>
        <dbReference type="EMBL" id="TFD93735.1"/>
    </source>
</evidence>
<keyword evidence="2" id="KW-1185">Reference proteome</keyword>
<evidence type="ECO:0008006" key="3">
    <source>
        <dbReference type="Google" id="ProtNLM"/>
    </source>
</evidence>
<dbReference type="Proteomes" id="UP000297861">
    <property type="component" value="Unassembled WGS sequence"/>
</dbReference>
<gene>
    <name evidence="1" type="ORF">E2605_16405</name>
</gene>
<protein>
    <recommendedName>
        <fullName evidence="3">Lipoprotein</fullName>
    </recommendedName>
</protein>
<dbReference type="OrthoDB" id="996269at2"/>
<dbReference type="PROSITE" id="PS51257">
    <property type="entry name" value="PROKAR_LIPOPROTEIN"/>
    <property type="match status" value="1"/>
</dbReference>
<accession>A0A4Y8KXN0</accession>
<evidence type="ECO:0000313" key="2">
    <source>
        <dbReference type="Proteomes" id="UP000297861"/>
    </source>
</evidence>
<proteinExistence type="predicted"/>
<sequence>MKNILFLFPITLLLMAGCVSVRPSDFIYFYDRKDTGLSSRINIDGYYVSERECDSAFFSVFMFYPDGLFTIATTSNADLVAECFSTGGKSKICQYPSWGTYRLIGDTIKTQTVIVEGMASSCIFRDYLILPDGSIINLSDYVNPDKSKLMYMRNYPSFRTNQCAAPARFYPITEKRKKTDCPYLSKEWFSSDK</sequence>
<comment type="caution">
    <text evidence="1">The sequence shown here is derived from an EMBL/GenBank/DDBJ whole genome shotgun (WGS) entry which is preliminary data.</text>
</comment>
<dbReference type="RefSeq" id="WP_026625904.1">
    <property type="nucleotide sequence ID" value="NZ_JAWZLG010000062.1"/>
</dbReference>
<name>A0A4Y8KXN0_9BACT</name>
<organism evidence="1 2">
    <name type="scientific">Dysgonomonas capnocytophagoides</name>
    <dbReference type="NCBI Taxonomy" id="45254"/>
    <lineage>
        <taxon>Bacteria</taxon>
        <taxon>Pseudomonadati</taxon>
        <taxon>Bacteroidota</taxon>
        <taxon>Bacteroidia</taxon>
        <taxon>Bacteroidales</taxon>
        <taxon>Dysgonomonadaceae</taxon>
        <taxon>Dysgonomonas</taxon>
    </lineage>
</organism>
<dbReference type="EMBL" id="SOML01000012">
    <property type="protein sequence ID" value="TFD93735.1"/>
    <property type="molecule type" value="Genomic_DNA"/>
</dbReference>
<dbReference type="AlphaFoldDB" id="A0A4Y8KXN0"/>
<dbReference type="STRING" id="1121485.GCA_000426485_01951"/>
<reference evidence="1 2" key="1">
    <citation type="submission" date="2019-03" db="EMBL/GenBank/DDBJ databases">
        <title>San Antonio Military Medical Center submission to MRSN (WRAIR), pending publication.</title>
        <authorList>
            <person name="Blyth D.M."/>
            <person name="Mccarthy S.L."/>
            <person name="Schall S.E."/>
            <person name="Stam J.A."/>
            <person name="Ong A.C."/>
            <person name="Mcgann P.T."/>
        </authorList>
    </citation>
    <scope>NUCLEOTIDE SEQUENCE [LARGE SCALE GENOMIC DNA]</scope>
    <source>
        <strain evidence="1 2">MRSN571793</strain>
    </source>
</reference>